<feature type="transmembrane region" description="Helical" evidence="1">
    <location>
        <begin position="12"/>
        <end position="31"/>
    </location>
</feature>
<feature type="transmembrane region" description="Helical" evidence="1">
    <location>
        <begin position="95"/>
        <end position="117"/>
    </location>
</feature>
<sequence>MFRESTSKTFPVLAIITVLLTGSTLAFYFLVGDQVLNEKSLYIDQIIFEWTTAMPDWVKQIMLWVTKVGSVPALTATSLLLMGYFLLFSTYSKWFAAYFAVNMIGISGITKALKIFYSRPRPDETEFGGTSASFPSGHTSGAVAFFGFIIYIVLVSNLSSSAKWAINLFSAFMIAAISISRVFGHIHYPTDVIAGLGIGFSWLFISILALEMTLMREEKSHVVKKDSMQA</sequence>
<dbReference type="InterPro" id="IPR036938">
    <property type="entry name" value="PAP2/HPO_sf"/>
</dbReference>
<dbReference type="Gene3D" id="1.20.144.10">
    <property type="entry name" value="Phosphatidic acid phosphatase type 2/haloperoxidase"/>
    <property type="match status" value="2"/>
</dbReference>
<keyword evidence="1" id="KW-0472">Membrane</keyword>
<dbReference type="Pfam" id="PF01569">
    <property type="entry name" value="PAP2"/>
    <property type="match status" value="1"/>
</dbReference>
<feature type="transmembrane region" description="Helical" evidence="1">
    <location>
        <begin position="166"/>
        <end position="186"/>
    </location>
</feature>
<feature type="transmembrane region" description="Helical" evidence="1">
    <location>
        <begin position="192"/>
        <end position="210"/>
    </location>
</feature>
<dbReference type="PANTHER" id="PTHR14969:SF13">
    <property type="entry name" value="AT30094P"/>
    <property type="match status" value="1"/>
</dbReference>
<feature type="domain" description="Phosphatidic acid phosphatase type 2/haloperoxidase" evidence="2">
    <location>
        <begin position="96"/>
        <end position="207"/>
    </location>
</feature>
<feature type="transmembrane region" description="Helical" evidence="1">
    <location>
        <begin position="137"/>
        <end position="154"/>
    </location>
</feature>
<organism evidence="3 4">
    <name type="scientific">Pontibacillus marinus BH030004 = DSM 16465</name>
    <dbReference type="NCBI Taxonomy" id="1385511"/>
    <lineage>
        <taxon>Bacteria</taxon>
        <taxon>Bacillati</taxon>
        <taxon>Bacillota</taxon>
        <taxon>Bacilli</taxon>
        <taxon>Bacillales</taxon>
        <taxon>Bacillaceae</taxon>
        <taxon>Pontibacillus</taxon>
    </lineage>
</organism>
<dbReference type="EMBL" id="AVPF01000005">
    <property type="protein sequence ID" value="KGX90789.1"/>
    <property type="molecule type" value="Genomic_DNA"/>
</dbReference>
<proteinExistence type="predicted"/>
<protein>
    <submittedName>
        <fullName evidence="3">Phosphoesterase</fullName>
    </submittedName>
</protein>
<dbReference type="SMART" id="SM00014">
    <property type="entry name" value="acidPPc"/>
    <property type="match status" value="1"/>
</dbReference>
<dbReference type="InterPro" id="IPR000326">
    <property type="entry name" value="PAP2/HPO"/>
</dbReference>
<evidence type="ECO:0000313" key="3">
    <source>
        <dbReference type="EMBL" id="KGX90789.1"/>
    </source>
</evidence>
<evidence type="ECO:0000256" key="1">
    <source>
        <dbReference type="SAM" id="Phobius"/>
    </source>
</evidence>
<feature type="transmembrane region" description="Helical" evidence="1">
    <location>
        <begin position="61"/>
        <end position="88"/>
    </location>
</feature>
<dbReference type="STRING" id="1385511.GCA_000425225_01130"/>
<dbReference type="Proteomes" id="UP000030403">
    <property type="component" value="Unassembled WGS sequence"/>
</dbReference>
<reference evidence="3 4" key="1">
    <citation type="submission" date="2013-08" db="EMBL/GenBank/DDBJ databases">
        <authorList>
            <person name="Huang J."/>
            <person name="Wang G."/>
        </authorList>
    </citation>
    <scope>NUCLEOTIDE SEQUENCE [LARGE SCALE GENOMIC DNA]</scope>
    <source>
        <strain evidence="3 4">BH030004</strain>
    </source>
</reference>
<dbReference type="SUPFAM" id="SSF48317">
    <property type="entry name" value="Acid phosphatase/Vanadium-dependent haloperoxidase"/>
    <property type="match status" value="1"/>
</dbReference>
<name>A0A0A5GFJ8_9BACI</name>
<dbReference type="PANTHER" id="PTHR14969">
    <property type="entry name" value="SPHINGOSINE-1-PHOSPHATE PHOSPHOHYDROLASE"/>
    <property type="match status" value="1"/>
</dbReference>
<evidence type="ECO:0000259" key="2">
    <source>
        <dbReference type="SMART" id="SM00014"/>
    </source>
</evidence>
<gene>
    <name evidence="3" type="ORF">N783_18420</name>
</gene>
<dbReference type="RefSeq" id="WP_051254997.1">
    <property type="nucleotide sequence ID" value="NZ_AULJ01000012.1"/>
</dbReference>
<dbReference type="AlphaFoldDB" id="A0A0A5GFJ8"/>
<dbReference type="eggNOG" id="COG0671">
    <property type="taxonomic scope" value="Bacteria"/>
</dbReference>
<evidence type="ECO:0000313" key="4">
    <source>
        <dbReference type="Proteomes" id="UP000030403"/>
    </source>
</evidence>
<keyword evidence="1" id="KW-1133">Transmembrane helix</keyword>
<accession>A0A0A5GFJ8</accession>
<dbReference type="CDD" id="cd03392">
    <property type="entry name" value="PAP2_like_2"/>
    <property type="match status" value="1"/>
</dbReference>
<comment type="caution">
    <text evidence="3">The sequence shown here is derived from an EMBL/GenBank/DDBJ whole genome shotgun (WGS) entry which is preliminary data.</text>
</comment>
<keyword evidence="4" id="KW-1185">Reference proteome</keyword>
<keyword evidence="1" id="KW-0812">Transmembrane</keyword>